<dbReference type="InterPro" id="IPR005955">
    <property type="entry name" value="GST_Zeta"/>
</dbReference>
<sequence length="218" mass="25194">MKLYDYFRSSASYRVRIALNWKNISYETLSIHLINHGGEQHAPDYMQLNPQGLVPTLDENGHILSQSLAIIEYLEEISPTPPLLPQNPLAKAQVRSLSLIIASDIHPLNNLRVLNYLREKFNANEEQTREWYHHWLRLGFDALESRLQALPRKNPVCYGNDISLADICLVPQVYNAKRFEFPLENYPLIREINAYCESLPAFVEASPEAQEKHVELIK</sequence>
<dbReference type="PANTHER" id="PTHR42673:SF21">
    <property type="entry name" value="GLUTATHIONE S-TRANSFERASE YFCF"/>
    <property type="match status" value="1"/>
</dbReference>
<comment type="similarity">
    <text evidence="1">Belongs to the GST superfamily. Zeta family.</text>
</comment>
<dbReference type="InterPro" id="IPR036249">
    <property type="entry name" value="Thioredoxin-like_sf"/>
</dbReference>
<dbReference type="KEGG" id="ladl:NCTC12735_01299"/>
<keyword evidence="5" id="KW-0614">Plasmid</keyword>
<dbReference type="Gene3D" id="1.20.1050.10">
    <property type="match status" value="1"/>
</dbReference>
<dbReference type="Proteomes" id="UP000281170">
    <property type="component" value="Plasmid 19"/>
</dbReference>
<feature type="domain" description="GST N-terminal" evidence="2">
    <location>
        <begin position="1"/>
        <end position="82"/>
    </location>
</feature>
<dbReference type="CDD" id="cd03191">
    <property type="entry name" value="GST_C_Zeta"/>
    <property type="match status" value="1"/>
</dbReference>
<evidence type="ECO:0000256" key="1">
    <source>
        <dbReference type="ARBA" id="ARBA00010007"/>
    </source>
</evidence>
<proteinExistence type="inferred from homology"/>
<protein>
    <submittedName>
        <fullName evidence="4">Glutathione S-transferase (Maleylacetoacetate isomerase)</fullName>
    </submittedName>
</protein>
<dbReference type="AlphaFoldDB" id="A0A0W0R520"/>
<dbReference type="GO" id="GO:0006559">
    <property type="term" value="P:L-phenylalanine catabolic process"/>
    <property type="evidence" value="ECO:0007669"/>
    <property type="project" value="TreeGrafter"/>
</dbReference>
<keyword evidence="4" id="KW-0413">Isomerase</keyword>
<dbReference type="InterPro" id="IPR036282">
    <property type="entry name" value="Glutathione-S-Trfase_C_sf"/>
</dbReference>
<dbReference type="SFLD" id="SFLDS00019">
    <property type="entry name" value="Glutathione_Transferase_(cytos"/>
    <property type="match status" value="1"/>
</dbReference>
<dbReference type="InterPro" id="IPR034330">
    <property type="entry name" value="GST_Zeta_C"/>
</dbReference>
<dbReference type="InterPro" id="IPR004045">
    <property type="entry name" value="Glutathione_S-Trfase_N"/>
</dbReference>
<reference evidence="5 7" key="2">
    <citation type="submission" date="2018-12" db="EMBL/GenBank/DDBJ databases">
        <authorList>
            <consortium name="Pathogen Informatics"/>
        </authorList>
    </citation>
    <scope>NUCLEOTIDE SEQUENCE [LARGE SCALE GENOMIC DNA]</scope>
    <source>
        <strain evidence="5 7">NCTC12735</strain>
        <plasmid evidence="7">19</plasmid>
    </source>
</reference>
<geneLocation type="plasmid" evidence="5 7">
    <name>19</name>
</geneLocation>
<dbReference type="InterPro" id="IPR040079">
    <property type="entry name" value="Glutathione_S-Trfase"/>
</dbReference>
<evidence type="ECO:0000259" key="3">
    <source>
        <dbReference type="PROSITE" id="PS50405"/>
    </source>
</evidence>
<keyword evidence="6" id="KW-1185">Reference proteome</keyword>
<dbReference type="PATRIC" id="fig|45056.6.peg.839"/>
<dbReference type="EMBL" id="LNKA01000001">
    <property type="protein sequence ID" value="KTC66152.1"/>
    <property type="molecule type" value="Genomic_DNA"/>
</dbReference>
<dbReference type="GO" id="GO:0005737">
    <property type="term" value="C:cytoplasm"/>
    <property type="evidence" value="ECO:0007669"/>
    <property type="project" value="InterPro"/>
</dbReference>
<dbReference type="InterPro" id="IPR010987">
    <property type="entry name" value="Glutathione-S-Trfase_C-like"/>
</dbReference>
<evidence type="ECO:0000259" key="2">
    <source>
        <dbReference type="PROSITE" id="PS50404"/>
    </source>
</evidence>
<reference evidence="4 6" key="1">
    <citation type="submission" date="2015-11" db="EMBL/GenBank/DDBJ databases">
        <title>Identification of large and diverse effector repertoires of 38 Legionella species.</title>
        <authorList>
            <person name="Burstein D."/>
            <person name="Amaro F."/>
            <person name="Zusman T."/>
            <person name="Lifshitz Z."/>
            <person name="Cohen O."/>
            <person name="Gilbert J.A."/>
            <person name="Pupko T."/>
            <person name="Shuman H.A."/>
            <person name="Segal G."/>
        </authorList>
    </citation>
    <scope>NUCLEOTIDE SEQUENCE [LARGE SCALE GENOMIC DNA]</scope>
    <source>
        <strain evidence="4 6">1762-AUS-E</strain>
    </source>
</reference>
<dbReference type="PROSITE" id="PS50405">
    <property type="entry name" value="GST_CTER"/>
    <property type="match status" value="1"/>
</dbReference>
<evidence type="ECO:0000313" key="7">
    <source>
        <dbReference type="Proteomes" id="UP000281170"/>
    </source>
</evidence>
<name>A0A0W0R520_9GAMM</name>
<accession>A0A0W0R520</accession>
<dbReference type="PROSITE" id="PS50404">
    <property type="entry name" value="GST_NTER"/>
    <property type="match status" value="1"/>
</dbReference>
<dbReference type="InterPro" id="IPR034333">
    <property type="entry name" value="GST_Zeta_N"/>
</dbReference>
<dbReference type="GO" id="GO:0006749">
    <property type="term" value="P:glutathione metabolic process"/>
    <property type="evidence" value="ECO:0007669"/>
    <property type="project" value="TreeGrafter"/>
</dbReference>
<evidence type="ECO:0000313" key="5">
    <source>
        <dbReference type="EMBL" id="VEH85664.1"/>
    </source>
</evidence>
<organism evidence="4 6">
    <name type="scientific">Legionella adelaidensis</name>
    <dbReference type="NCBI Taxonomy" id="45056"/>
    <lineage>
        <taxon>Bacteria</taxon>
        <taxon>Pseudomonadati</taxon>
        <taxon>Pseudomonadota</taxon>
        <taxon>Gammaproteobacteria</taxon>
        <taxon>Legionellales</taxon>
        <taxon>Legionellaceae</taxon>
        <taxon>Legionella</taxon>
    </lineage>
</organism>
<gene>
    <name evidence="5" type="primary">sspA_1</name>
    <name evidence="4" type="ORF">Lade_0810</name>
    <name evidence="5" type="ORF">NCTC12735_01299</name>
</gene>
<dbReference type="Proteomes" id="UP000054859">
    <property type="component" value="Unassembled WGS sequence"/>
</dbReference>
<dbReference type="Gene3D" id="3.40.30.10">
    <property type="entry name" value="Glutaredoxin"/>
    <property type="match status" value="1"/>
</dbReference>
<dbReference type="GO" id="GO:0004364">
    <property type="term" value="F:glutathione transferase activity"/>
    <property type="evidence" value="ECO:0007669"/>
    <property type="project" value="TreeGrafter"/>
</dbReference>
<feature type="domain" description="GST C-terminal" evidence="3">
    <location>
        <begin position="87"/>
        <end position="218"/>
    </location>
</feature>
<evidence type="ECO:0000313" key="6">
    <source>
        <dbReference type="Proteomes" id="UP000054859"/>
    </source>
</evidence>
<dbReference type="EMBL" id="LR134428">
    <property type="protein sequence ID" value="VEH85664.1"/>
    <property type="molecule type" value="Genomic_DNA"/>
</dbReference>
<dbReference type="PANTHER" id="PTHR42673">
    <property type="entry name" value="MALEYLACETOACETATE ISOMERASE"/>
    <property type="match status" value="1"/>
</dbReference>
<dbReference type="SFLD" id="SFLDG00358">
    <property type="entry name" value="Main_(cytGST)"/>
    <property type="match status" value="1"/>
</dbReference>
<dbReference type="GO" id="GO:0016034">
    <property type="term" value="F:maleylacetoacetate isomerase activity"/>
    <property type="evidence" value="ECO:0007669"/>
    <property type="project" value="TreeGrafter"/>
</dbReference>
<dbReference type="SUPFAM" id="SSF47616">
    <property type="entry name" value="GST C-terminal domain-like"/>
    <property type="match status" value="1"/>
</dbReference>
<dbReference type="SUPFAM" id="SSF52833">
    <property type="entry name" value="Thioredoxin-like"/>
    <property type="match status" value="1"/>
</dbReference>
<dbReference type="Pfam" id="PF13417">
    <property type="entry name" value="GST_N_3"/>
    <property type="match status" value="1"/>
</dbReference>
<evidence type="ECO:0000313" key="4">
    <source>
        <dbReference type="EMBL" id="KTC66152.1"/>
    </source>
</evidence>
<dbReference type="OrthoDB" id="509852at2"/>
<dbReference type="NCBIfam" id="TIGR01262">
    <property type="entry name" value="maiA"/>
    <property type="match status" value="1"/>
</dbReference>
<dbReference type="RefSeq" id="WP_058461855.1">
    <property type="nucleotide sequence ID" value="NZ_CAAAHS010000005.1"/>
</dbReference>
<keyword evidence="4" id="KW-0808">Transferase</keyword>
<dbReference type="CDD" id="cd03042">
    <property type="entry name" value="GST_N_Zeta"/>
    <property type="match status" value="1"/>
</dbReference>
<dbReference type="STRING" id="45056.Lade_0810"/>